<comment type="caution">
    <text evidence="3">The sequence shown here is derived from an EMBL/GenBank/DDBJ whole genome shotgun (WGS) entry which is preliminary data.</text>
</comment>
<dbReference type="Proteomes" id="UP001501116">
    <property type="component" value="Unassembled WGS sequence"/>
</dbReference>
<feature type="transmembrane region" description="Helical" evidence="2">
    <location>
        <begin position="21"/>
        <end position="39"/>
    </location>
</feature>
<dbReference type="PANTHER" id="PTHR32309">
    <property type="entry name" value="TYROSINE-PROTEIN KINASE"/>
    <property type="match status" value="1"/>
</dbReference>
<reference evidence="4" key="1">
    <citation type="journal article" date="2019" name="Int. J. Syst. Evol. Microbiol.">
        <title>The Global Catalogue of Microorganisms (GCM) 10K type strain sequencing project: providing services to taxonomists for standard genome sequencing and annotation.</title>
        <authorList>
            <consortium name="The Broad Institute Genomics Platform"/>
            <consortium name="The Broad Institute Genome Sequencing Center for Infectious Disease"/>
            <person name="Wu L."/>
            <person name="Ma J."/>
        </authorList>
    </citation>
    <scope>NUCLEOTIDE SEQUENCE [LARGE SCALE GENOMIC DNA]</scope>
    <source>
        <strain evidence="4">JCM 14545</strain>
    </source>
</reference>
<evidence type="ECO:0000313" key="4">
    <source>
        <dbReference type="Proteomes" id="UP001501116"/>
    </source>
</evidence>
<feature type="region of interest" description="Disordered" evidence="1">
    <location>
        <begin position="483"/>
        <end position="550"/>
    </location>
</feature>
<dbReference type="InterPro" id="IPR027417">
    <property type="entry name" value="P-loop_NTPase"/>
</dbReference>
<name>A0ABP5DGH4_9PSEU</name>
<keyword evidence="2" id="KW-0472">Membrane</keyword>
<keyword evidence="4" id="KW-1185">Reference proteome</keyword>
<evidence type="ECO:0000256" key="2">
    <source>
        <dbReference type="SAM" id="Phobius"/>
    </source>
</evidence>
<dbReference type="InterPro" id="IPR050445">
    <property type="entry name" value="Bact_polysacc_biosynth/exp"/>
</dbReference>
<keyword evidence="2" id="KW-1133">Transmembrane helix</keyword>
<gene>
    <name evidence="3" type="ORF">GCM10009754_64650</name>
</gene>
<proteinExistence type="predicted"/>
<feature type="transmembrane region" description="Helical" evidence="2">
    <location>
        <begin position="229"/>
        <end position="246"/>
    </location>
</feature>
<evidence type="ECO:0000256" key="1">
    <source>
        <dbReference type="SAM" id="MobiDB-lite"/>
    </source>
</evidence>
<keyword evidence="2" id="KW-0812">Transmembrane</keyword>
<dbReference type="Gene3D" id="3.40.50.300">
    <property type="entry name" value="P-loop containing nucleotide triphosphate hydrolases"/>
    <property type="match status" value="1"/>
</dbReference>
<accession>A0ABP5DGH4</accession>
<sequence length="550" mass="58174">MEEQPSPKILDALWRYRWTSLAIVALVVLASALAAWLLGGTSSAGARIVLKTPDKAGIVGVDAQSETAFVRYVNQRALFLVSDRVLSGASANLAGAVPVDVLRDEVAAKASDNGESIMVTVNAGDSESSASIADAVTKAYQAESKEDVRAAEQKTLDTLAARRRDVLASVPADKGADPNTLAAGPTLGDLDKQATQARIAAEQFGDGVSFVDKAVADGTSVLGTIARDLAIGFVVGLLIAGAVAWVRADRDRRMREVDDLTAATGEPVLAEIELLAEPEAAALREVGSHPLWPYQFAASSLRTSVERGVVVVTSSAPGDGSTTSTLQIATAAARSGARVLVVDASVRTHGLSDLLGLRYDPKGLTSIAVGASRMDECTRVVDLGDRVYLWAIPAGQYQEATLDHFRSSLLQAAVGAMRSAYDLVLIDTASPSSAPEVTPVIKESDGVVVVVRRDREARLVHRLREQIRLLGGQVAGYLFTFARPQPDTPHRAVSARSRQQPMAQQPGSGPQQRGQQSPAQQTVPAQPAVQKGQQPVQAQPLKQQQPQKQQ</sequence>
<dbReference type="RefSeq" id="WP_344427601.1">
    <property type="nucleotide sequence ID" value="NZ_BAAANN010000031.1"/>
</dbReference>
<dbReference type="SUPFAM" id="SSF52540">
    <property type="entry name" value="P-loop containing nucleoside triphosphate hydrolases"/>
    <property type="match status" value="1"/>
</dbReference>
<dbReference type="PANTHER" id="PTHR32309:SF31">
    <property type="entry name" value="CAPSULAR EXOPOLYSACCHARIDE FAMILY"/>
    <property type="match status" value="1"/>
</dbReference>
<protein>
    <submittedName>
        <fullName evidence="3">Uncharacterized protein</fullName>
    </submittedName>
</protein>
<evidence type="ECO:0000313" key="3">
    <source>
        <dbReference type="EMBL" id="GAA1979456.1"/>
    </source>
</evidence>
<dbReference type="EMBL" id="BAAANN010000031">
    <property type="protein sequence ID" value="GAA1979456.1"/>
    <property type="molecule type" value="Genomic_DNA"/>
</dbReference>
<feature type="compositionally biased region" description="Low complexity" evidence="1">
    <location>
        <begin position="503"/>
        <end position="550"/>
    </location>
</feature>
<organism evidence="3 4">
    <name type="scientific">Amycolatopsis minnesotensis</name>
    <dbReference type="NCBI Taxonomy" id="337894"/>
    <lineage>
        <taxon>Bacteria</taxon>
        <taxon>Bacillati</taxon>
        <taxon>Actinomycetota</taxon>
        <taxon>Actinomycetes</taxon>
        <taxon>Pseudonocardiales</taxon>
        <taxon>Pseudonocardiaceae</taxon>
        <taxon>Amycolatopsis</taxon>
    </lineage>
</organism>